<comment type="catalytic activity">
    <reaction evidence="6">
        <text>(5R)-5-hydroxy-L-lysine + GTP = (5R)-5-phosphooxy-L-lysine + GDP + H(+)</text>
        <dbReference type="Rhea" id="RHEA:19049"/>
        <dbReference type="ChEBI" id="CHEBI:15378"/>
        <dbReference type="ChEBI" id="CHEBI:37565"/>
        <dbReference type="ChEBI" id="CHEBI:57882"/>
        <dbReference type="ChEBI" id="CHEBI:58189"/>
        <dbReference type="ChEBI" id="CHEBI:58357"/>
        <dbReference type="EC" id="2.7.1.81"/>
    </reaction>
</comment>
<dbReference type="InterPro" id="IPR050249">
    <property type="entry name" value="Pseudomonas-type_ThrB"/>
</dbReference>
<evidence type="ECO:0000256" key="5">
    <source>
        <dbReference type="ARBA" id="ARBA00022777"/>
    </source>
</evidence>
<evidence type="ECO:0000313" key="11">
    <source>
        <dbReference type="Proteomes" id="UP001165740"/>
    </source>
</evidence>
<dbReference type="InterPro" id="IPR011009">
    <property type="entry name" value="Kinase-like_dom_sf"/>
</dbReference>
<dbReference type="InterPro" id="IPR002575">
    <property type="entry name" value="Aminoglycoside_PTrfase"/>
</dbReference>
<evidence type="ECO:0000256" key="9">
    <source>
        <dbReference type="ARBA" id="ARBA00040505"/>
    </source>
</evidence>
<keyword evidence="5" id="KW-0418">Kinase</keyword>
<name>A0A9W2ZGS7_BIOGL</name>
<evidence type="ECO:0000256" key="6">
    <source>
        <dbReference type="ARBA" id="ARBA00036820"/>
    </source>
</evidence>
<dbReference type="PANTHER" id="PTHR21064">
    <property type="entry name" value="AMINOGLYCOSIDE PHOSPHOTRANSFERASE DOMAIN-CONTAINING PROTEIN-RELATED"/>
    <property type="match status" value="1"/>
</dbReference>
<accession>A0A9W2ZGS7</accession>
<dbReference type="OrthoDB" id="9973935at2759"/>
<feature type="domain" description="Aminoglycoside phosphotransferase" evidence="10">
    <location>
        <begin position="98"/>
        <end position="310"/>
    </location>
</feature>
<dbReference type="Gene3D" id="3.30.200.20">
    <property type="entry name" value="Phosphorylase Kinase, domain 1"/>
    <property type="match status" value="1"/>
</dbReference>
<evidence type="ECO:0000259" key="10">
    <source>
        <dbReference type="Pfam" id="PF01636"/>
    </source>
</evidence>
<dbReference type="GO" id="GO:0047992">
    <property type="term" value="F:hydroxylysine kinase activity"/>
    <property type="evidence" value="ECO:0007669"/>
    <property type="project" value="UniProtKB-EC"/>
</dbReference>
<evidence type="ECO:0000256" key="8">
    <source>
        <dbReference type="ARBA" id="ARBA00038873"/>
    </source>
</evidence>
<dbReference type="Pfam" id="PF01636">
    <property type="entry name" value="APH"/>
    <property type="match status" value="1"/>
</dbReference>
<evidence type="ECO:0000256" key="4">
    <source>
        <dbReference type="ARBA" id="ARBA00022679"/>
    </source>
</evidence>
<evidence type="ECO:0000256" key="2">
    <source>
        <dbReference type="ARBA" id="ARBA00006219"/>
    </source>
</evidence>
<proteinExistence type="inferred from homology"/>
<evidence type="ECO:0000256" key="7">
    <source>
        <dbReference type="ARBA" id="ARBA00037368"/>
    </source>
</evidence>
<dbReference type="Gene3D" id="3.90.1200.10">
    <property type="match status" value="1"/>
</dbReference>
<keyword evidence="3" id="KW-0963">Cytoplasm</keyword>
<dbReference type="AlphaFoldDB" id="A0A9W2ZGS7"/>
<dbReference type="GeneID" id="106054585"/>
<sequence>MLMTYYVDKVYDCKHFTRISVSWTMSSDVLLRDNDQLPNEALKPYVASTDTIKELLKDQYGLTLTDIRPLNGYDDLNLHVKVSPAHCNPHLDQVSDNGYFLKVINFRDSQRPDYLDAQLHVMEHLLKKGVHCQATIMAINGDTFTKLTVQNKNGEDVSHLVSLRTFISGEILQNISLTPRFLYRLGQYVAELTSALEDFSHSFYETFDCTWSLNTVVKLTDIMYVVKDVNLRNVCEGVVQAFKDEVIPHRSGFRKSQIHGDLNEQNILVLQPLNKSGLSPLEADDAQVCGLLDFQDTALSYPLYDLAILVCYMLMTFSKVPLLDIPGYILAGYQSKLKLTESERLAFRTCVAARMVQSLVMGAYTHHMDPSNHYVLTTSKHGWQALETFWSADRIASETRWEQLVQSFKP</sequence>
<comment type="subcellular location">
    <subcellularLocation>
        <location evidence="1">Cytoplasm</location>
    </subcellularLocation>
</comment>
<dbReference type="EC" id="2.7.1.81" evidence="8"/>
<dbReference type="GO" id="GO:0005737">
    <property type="term" value="C:cytoplasm"/>
    <property type="evidence" value="ECO:0007669"/>
    <property type="project" value="UniProtKB-SubCell"/>
</dbReference>
<dbReference type="Proteomes" id="UP001165740">
    <property type="component" value="Chromosome 1"/>
</dbReference>
<dbReference type="PANTHER" id="PTHR21064:SF1">
    <property type="entry name" value="HYDROXYLYSINE KINASE"/>
    <property type="match status" value="1"/>
</dbReference>
<evidence type="ECO:0000313" key="12">
    <source>
        <dbReference type="RefSeq" id="XP_055874151.1"/>
    </source>
</evidence>
<protein>
    <recommendedName>
        <fullName evidence="9">Hydroxylysine kinase</fullName>
        <ecNumber evidence="8">2.7.1.81</ecNumber>
    </recommendedName>
</protein>
<organism evidence="11 12">
    <name type="scientific">Biomphalaria glabrata</name>
    <name type="common">Bloodfluke planorb</name>
    <name type="synonym">Freshwater snail</name>
    <dbReference type="NCBI Taxonomy" id="6526"/>
    <lineage>
        <taxon>Eukaryota</taxon>
        <taxon>Metazoa</taxon>
        <taxon>Spiralia</taxon>
        <taxon>Lophotrochozoa</taxon>
        <taxon>Mollusca</taxon>
        <taxon>Gastropoda</taxon>
        <taxon>Heterobranchia</taxon>
        <taxon>Euthyneura</taxon>
        <taxon>Panpulmonata</taxon>
        <taxon>Hygrophila</taxon>
        <taxon>Lymnaeoidea</taxon>
        <taxon>Planorbidae</taxon>
        <taxon>Biomphalaria</taxon>
    </lineage>
</organism>
<keyword evidence="4" id="KW-0808">Transferase</keyword>
<gene>
    <name evidence="12" type="primary">LOC106054585</name>
</gene>
<reference evidence="12" key="1">
    <citation type="submission" date="2025-08" db="UniProtKB">
        <authorList>
            <consortium name="RefSeq"/>
        </authorList>
    </citation>
    <scope>IDENTIFICATION</scope>
</reference>
<evidence type="ECO:0000256" key="3">
    <source>
        <dbReference type="ARBA" id="ARBA00022490"/>
    </source>
</evidence>
<comment type="function">
    <text evidence="7">Catalyzes the GTP-dependent phosphorylation of 5-hydroxy-L-lysine.</text>
</comment>
<dbReference type="OMA" id="FYDTFDC"/>
<dbReference type="SUPFAM" id="SSF56112">
    <property type="entry name" value="Protein kinase-like (PK-like)"/>
    <property type="match status" value="1"/>
</dbReference>
<dbReference type="RefSeq" id="XP_055874151.1">
    <property type="nucleotide sequence ID" value="XM_056018176.1"/>
</dbReference>
<dbReference type="FunFam" id="3.90.1200.10:FF:000007">
    <property type="entry name" value="hydroxylysine kinase isoform X1"/>
    <property type="match status" value="1"/>
</dbReference>
<evidence type="ECO:0000256" key="1">
    <source>
        <dbReference type="ARBA" id="ARBA00004496"/>
    </source>
</evidence>
<comment type="similarity">
    <text evidence="2">Belongs to the aminoglycoside phosphotransferase family.</text>
</comment>
<keyword evidence="11" id="KW-1185">Reference proteome</keyword>